<dbReference type="Proteomes" id="UP000199051">
    <property type="component" value="Unassembled WGS sequence"/>
</dbReference>
<dbReference type="GO" id="GO:0008237">
    <property type="term" value="F:metallopeptidase activity"/>
    <property type="evidence" value="ECO:0007669"/>
    <property type="project" value="InterPro"/>
</dbReference>
<evidence type="ECO:0000313" key="3">
    <source>
        <dbReference type="Proteomes" id="UP000199051"/>
    </source>
</evidence>
<gene>
    <name evidence="2" type="ORF">SAMN04487818_10119</name>
</gene>
<evidence type="ECO:0008006" key="4">
    <source>
        <dbReference type="Google" id="ProtNLM"/>
    </source>
</evidence>
<dbReference type="AlphaFoldDB" id="A0A1H9K497"/>
<dbReference type="PROSITE" id="PS51257">
    <property type="entry name" value="PROKAR_LIPOPROTEIN"/>
    <property type="match status" value="1"/>
</dbReference>
<organism evidence="2 3">
    <name type="scientific">Actinokineospora terrae</name>
    <dbReference type="NCBI Taxonomy" id="155974"/>
    <lineage>
        <taxon>Bacteria</taxon>
        <taxon>Bacillati</taxon>
        <taxon>Actinomycetota</taxon>
        <taxon>Actinomycetes</taxon>
        <taxon>Pseudonocardiales</taxon>
        <taxon>Pseudonocardiaceae</taxon>
        <taxon>Actinokineospora</taxon>
    </lineage>
</organism>
<protein>
    <recommendedName>
        <fullName evidence="4">Matrixin</fullName>
    </recommendedName>
</protein>
<dbReference type="RefSeq" id="WP_092774324.1">
    <property type="nucleotide sequence ID" value="NZ_FOGI01000001.1"/>
</dbReference>
<proteinExistence type="predicted"/>
<reference evidence="3" key="1">
    <citation type="submission" date="2016-10" db="EMBL/GenBank/DDBJ databases">
        <authorList>
            <person name="Varghese N."/>
            <person name="Submissions S."/>
        </authorList>
    </citation>
    <scope>NUCLEOTIDE SEQUENCE [LARGE SCALE GENOMIC DNA]</scope>
    <source>
        <strain evidence="3">DSM 44260</strain>
    </source>
</reference>
<name>A0A1H9K497_9PSEU</name>
<dbReference type="SUPFAM" id="SSF55486">
    <property type="entry name" value="Metalloproteases ('zincins'), catalytic domain"/>
    <property type="match status" value="1"/>
</dbReference>
<evidence type="ECO:0000313" key="2">
    <source>
        <dbReference type="EMBL" id="SEQ93920.1"/>
    </source>
</evidence>
<dbReference type="Gene3D" id="3.40.390.10">
    <property type="entry name" value="Collagenase (Catalytic Domain)"/>
    <property type="match status" value="1"/>
</dbReference>
<feature type="chain" id="PRO_5011491922" description="Matrixin" evidence="1">
    <location>
        <begin position="30"/>
        <end position="271"/>
    </location>
</feature>
<sequence length="271" mass="28039">MRRSKTTAALATVLAACAVMLVEQPVADAAGSDELYLVATAYTFDESGEVQTGTTGEGDANTFSAAKATADTSCTDGTYALKPWKVTTLKWLYNSTGVPAAIASTALSTITTASDTVAKGANRCGQPANLTSTFTYAGTTSVKPQVATNATCTGNDGKSVTGWGALPAKVLAYTCTYYNARGVVVASDTLIDNVAYTWFTTKPANCTGAKYDLQTTLTHERLHTAGLAHVDQVKNAAQVMTPASSACDTSRRLLGAGDYAGLKALAARATR</sequence>
<accession>A0A1H9K497</accession>
<dbReference type="InterPro" id="IPR024079">
    <property type="entry name" value="MetalloPept_cat_dom_sf"/>
</dbReference>
<feature type="signal peptide" evidence="1">
    <location>
        <begin position="1"/>
        <end position="29"/>
    </location>
</feature>
<keyword evidence="3" id="KW-1185">Reference proteome</keyword>
<evidence type="ECO:0000256" key="1">
    <source>
        <dbReference type="SAM" id="SignalP"/>
    </source>
</evidence>
<keyword evidence="1" id="KW-0732">Signal</keyword>
<dbReference type="EMBL" id="FOGI01000001">
    <property type="protein sequence ID" value="SEQ93920.1"/>
    <property type="molecule type" value="Genomic_DNA"/>
</dbReference>